<dbReference type="EMBL" id="BAABCW010000007">
    <property type="protein sequence ID" value="GAA3508736.1"/>
    <property type="molecule type" value="Genomic_DNA"/>
</dbReference>
<feature type="transmembrane region" description="Helical" evidence="1">
    <location>
        <begin position="362"/>
        <end position="392"/>
    </location>
</feature>
<keyword evidence="3" id="KW-1185">Reference proteome</keyword>
<feature type="transmembrane region" description="Helical" evidence="1">
    <location>
        <begin position="204"/>
        <end position="233"/>
    </location>
</feature>
<evidence type="ECO:0000313" key="3">
    <source>
        <dbReference type="Proteomes" id="UP001500459"/>
    </source>
</evidence>
<feature type="transmembrane region" description="Helical" evidence="1">
    <location>
        <begin position="12"/>
        <end position="31"/>
    </location>
</feature>
<feature type="transmembrane region" description="Helical" evidence="1">
    <location>
        <begin position="277"/>
        <end position="300"/>
    </location>
</feature>
<proteinExistence type="predicted"/>
<name>A0ABP6UJI4_9FLAO</name>
<sequence>MNKVEKRILEGSLFVYLSLVIMNSIKFSSLITTIGSVGKLLFCLLFIGAVILLVNKEKIKIEFIRRKESIIIFSLLLIFATCYILLTGSRTNMLPNLAFPVYFLFYYFLVKLILRSIEINNKWDLSKVIQFRILSVFRKALYINFFFWFAIAIVGRIPMFEESGGFGGFFQDEIHFGFFVVTGFLISLYFRYNDTIRDTSYFNLILLFMYGGMALFTSRNAFLIILVAVFYYFIISKIKNKFYRVFLFTIVIIGVNVNFLFQDISEKEIIEITSGRYSIWVLAFEEMFARGFLILGNGLFNLNDIILKQNQGIGLYYLDSLNSLSFHNSYVELVAGGGVIIIFFFIKIILKTWKSLTTINRSIVASILVGATFESFLVQPFMLIACLFYFIIIINNTTVRVRIKKDSKENKNRISTIIQ</sequence>
<keyword evidence="1" id="KW-1133">Transmembrane helix</keyword>
<feature type="transmembrane region" description="Helical" evidence="1">
    <location>
        <begin position="37"/>
        <end position="54"/>
    </location>
</feature>
<keyword evidence="1" id="KW-0812">Transmembrane</keyword>
<feature type="transmembrane region" description="Helical" evidence="1">
    <location>
        <begin position="135"/>
        <end position="154"/>
    </location>
</feature>
<accession>A0ABP6UJI4</accession>
<evidence type="ECO:0000256" key="1">
    <source>
        <dbReference type="SAM" id="Phobius"/>
    </source>
</evidence>
<organism evidence="2 3">
    <name type="scientific">Aquimarina addita</name>
    <dbReference type="NCBI Taxonomy" id="870485"/>
    <lineage>
        <taxon>Bacteria</taxon>
        <taxon>Pseudomonadati</taxon>
        <taxon>Bacteroidota</taxon>
        <taxon>Flavobacteriia</taxon>
        <taxon>Flavobacteriales</taxon>
        <taxon>Flavobacteriaceae</taxon>
        <taxon>Aquimarina</taxon>
    </lineage>
</organism>
<feature type="transmembrane region" description="Helical" evidence="1">
    <location>
        <begin position="245"/>
        <end position="265"/>
    </location>
</feature>
<feature type="transmembrane region" description="Helical" evidence="1">
    <location>
        <begin position="330"/>
        <end position="350"/>
    </location>
</feature>
<reference evidence="3" key="1">
    <citation type="journal article" date="2019" name="Int. J. Syst. Evol. Microbiol.">
        <title>The Global Catalogue of Microorganisms (GCM) 10K type strain sequencing project: providing services to taxonomists for standard genome sequencing and annotation.</title>
        <authorList>
            <consortium name="The Broad Institute Genomics Platform"/>
            <consortium name="The Broad Institute Genome Sequencing Center for Infectious Disease"/>
            <person name="Wu L."/>
            <person name="Ma J."/>
        </authorList>
    </citation>
    <scope>NUCLEOTIDE SEQUENCE [LARGE SCALE GENOMIC DNA]</scope>
    <source>
        <strain evidence="3">JCM 17106</strain>
    </source>
</reference>
<protein>
    <recommendedName>
        <fullName evidence="4">O-antigen ligase family protein</fullName>
    </recommendedName>
</protein>
<feature type="transmembrane region" description="Helical" evidence="1">
    <location>
        <begin position="94"/>
        <end position="114"/>
    </location>
</feature>
<keyword evidence="1" id="KW-0472">Membrane</keyword>
<feature type="transmembrane region" description="Helical" evidence="1">
    <location>
        <begin position="70"/>
        <end position="88"/>
    </location>
</feature>
<comment type="caution">
    <text evidence="2">The sequence shown here is derived from an EMBL/GenBank/DDBJ whole genome shotgun (WGS) entry which is preliminary data.</text>
</comment>
<feature type="transmembrane region" description="Helical" evidence="1">
    <location>
        <begin position="174"/>
        <end position="192"/>
    </location>
</feature>
<evidence type="ECO:0008006" key="4">
    <source>
        <dbReference type="Google" id="ProtNLM"/>
    </source>
</evidence>
<dbReference type="Proteomes" id="UP001500459">
    <property type="component" value="Unassembled WGS sequence"/>
</dbReference>
<gene>
    <name evidence="2" type="ORF">GCM10022393_20480</name>
</gene>
<evidence type="ECO:0000313" key="2">
    <source>
        <dbReference type="EMBL" id="GAA3508736.1"/>
    </source>
</evidence>